<dbReference type="Proteomes" id="UP001054945">
    <property type="component" value="Unassembled WGS sequence"/>
</dbReference>
<comment type="caution">
    <text evidence="1">The sequence shown here is derived from an EMBL/GenBank/DDBJ whole genome shotgun (WGS) entry which is preliminary data.</text>
</comment>
<sequence>MPGWTCEEKSGELLFQVALSPKNKDPEATRNSVTNKIPHLIGGFNMRRMPRIGIRQILFSYLEMHSFIPFAHLLEAWQYSIFFFVR</sequence>
<gene>
    <name evidence="1" type="ORF">CEXT_508861</name>
</gene>
<dbReference type="AlphaFoldDB" id="A0AAV4M9G0"/>
<evidence type="ECO:0000313" key="2">
    <source>
        <dbReference type="Proteomes" id="UP001054945"/>
    </source>
</evidence>
<protein>
    <submittedName>
        <fullName evidence="1">Uncharacterized protein</fullName>
    </submittedName>
</protein>
<dbReference type="EMBL" id="BPLR01002013">
    <property type="protein sequence ID" value="GIX68993.1"/>
    <property type="molecule type" value="Genomic_DNA"/>
</dbReference>
<keyword evidence="2" id="KW-1185">Reference proteome</keyword>
<evidence type="ECO:0000313" key="1">
    <source>
        <dbReference type="EMBL" id="GIX68993.1"/>
    </source>
</evidence>
<reference evidence="1 2" key="1">
    <citation type="submission" date="2021-06" db="EMBL/GenBank/DDBJ databases">
        <title>Caerostris extrusa draft genome.</title>
        <authorList>
            <person name="Kono N."/>
            <person name="Arakawa K."/>
        </authorList>
    </citation>
    <scope>NUCLEOTIDE SEQUENCE [LARGE SCALE GENOMIC DNA]</scope>
</reference>
<organism evidence="1 2">
    <name type="scientific">Caerostris extrusa</name>
    <name type="common">Bark spider</name>
    <name type="synonym">Caerostris bankana</name>
    <dbReference type="NCBI Taxonomy" id="172846"/>
    <lineage>
        <taxon>Eukaryota</taxon>
        <taxon>Metazoa</taxon>
        <taxon>Ecdysozoa</taxon>
        <taxon>Arthropoda</taxon>
        <taxon>Chelicerata</taxon>
        <taxon>Arachnida</taxon>
        <taxon>Araneae</taxon>
        <taxon>Araneomorphae</taxon>
        <taxon>Entelegynae</taxon>
        <taxon>Araneoidea</taxon>
        <taxon>Araneidae</taxon>
        <taxon>Caerostris</taxon>
    </lineage>
</organism>
<accession>A0AAV4M9G0</accession>
<name>A0AAV4M9G0_CAEEX</name>
<proteinExistence type="predicted"/>